<accession>A0A811T732</accession>
<dbReference type="CDD" id="cd03801">
    <property type="entry name" value="GT4_PimA-like"/>
    <property type="match status" value="1"/>
</dbReference>
<evidence type="ECO:0000259" key="1">
    <source>
        <dbReference type="Pfam" id="PF00534"/>
    </source>
</evidence>
<sequence>MKDTERLKELKMTYIGQADLEGPGTGGTARVKTMIALFKELDIKIDLISYSFYSNKFKIEHKKIDTLLQTTTIHVPNNLPKFLKVFAIFPVFFYTWKSCKNSDIIFADFIAVVTSLPAILLRKLFNKPLILDYIDVATVNVIDVLHNLKYTKNADVVFAISHYLCERANSEYGCKNIIYVPIFADTDQFKMDLKSREKLRKELGIKKEEIVIGYAGSFWNVEGVPNLLKAFKNLTKKQLKIKLAIMGTMDLSSSSDNIPKLVKDMNIKNDVILIPSQPHEEVPKFLSAFDILCCPKIDCEVNRAANPIKVPEYLSMGLPTVASAIGGITDTIEDGVDGLLVKPGDVEDLEEKLEWIMQNPEQAKEIGRNGRKTAIEKYSYEAIENTIKQAISEIVDKKKRNKMGD</sequence>
<evidence type="ECO:0000313" key="2">
    <source>
        <dbReference type="EMBL" id="CAD6492111.1"/>
    </source>
</evidence>
<dbReference type="AlphaFoldDB" id="A0A811T732"/>
<proteinExistence type="predicted"/>
<keyword evidence="2" id="KW-0808">Transferase</keyword>
<keyword evidence="2" id="KW-0328">Glycosyltransferase</keyword>
<feature type="domain" description="Glycosyl transferase family 1" evidence="1">
    <location>
        <begin position="196"/>
        <end position="372"/>
    </location>
</feature>
<comment type="caution">
    <text evidence="2">The sequence shown here is derived from an EMBL/GenBank/DDBJ whole genome shotgun (WGS) entry which is preliminary data.</text>
</comment>
<organism evidence="2 3">
    <name type="scientific">Candidatus Argoarchaeum ethanivorans</name>
    <dbReference type="NCBI Taxonomy" id="2608793"/>
    <lineage>
        <taxon>Archaea</taxon>
        <taxon>Methanobacteriati</taxon>
        <taxon>Methanobacteriota</taxon>
        <taxon>Stenosarchaea group</taxon>
        <taxon>Methanomicrobia</taxon>
        <taxon>Methanosarcinales</taxon>
        <taxon>Methanosarcinales incertae sedis</taxon>
        <taxon>GOM Arc I cluster</taxon>
        <taxon>Candidatus Argoarchaeum</taxon>
    </lineage>
</organism>
<dbReference type="PANTHER" id="PTHR12526">
    <property type="entry name" value="GLYCOSYLTRANSFERASE"/>
    <property type="match status" value="1"/>
</dbReference>
<dbReference type="GO" id="GO:0102710">
    <property type="term" value="F:D-inositol-3-phosphate glycosyltransferase activity"/>
    <property type="evidence" value="ECO:0007669"/>
    <property type="project" value="UniProtKB-EC"/>
</dbReference>
<evidence type="ECO:0000313" key="3">
    <source>
        <dbReference type="Proteomes" id="UP000639006"/>
    </source>
</evidence>
<reference evidence="2" key="1">
    <citation type="submission" date="2020-10" db="EMBL/GenBank/DDBJ databases">
        <authorList>
            <person name="Hahn C.J."/>
            <person name="Laso-Perez R."/>
            <person name="Vulcano F."/>
            <person name="Vaziourakis K.-M."/>
            <person name="Stokke R."/>
            <person name="Steen I.H."/>
            <person name="Teske A."/>
            <person name="Boetius A."/>
            <person name="Liebeke M."/>
            <person name="Amann R."/>
            <person name="Knittel K."/>
        </authorList>
    </citation>
    <scope>NUCLEOTIDE SEQUENCE</scope>
    <source>
        <strain evidence="2">Gfbio:e3339647-f889-4370-9287-4fb5cb688e4c:AG392M11_GoMArc1</strain>
    </source>
</reference>
<dbReference type="Gene3D" id="3.40.50.2000">
    <property type="entry name" value="Glycogen Phosphorylase B"/>
    <property type="match status" value="2"/>
</dbReference>
<gene>
    <name evidence="2" type="primary">mshA_2</name>
    <name evidence="2" type="ORF">DIAAKJNI_00223</name>
</gene>
<name>A0A811T732_9EURY</name>
<dbReference type="SUPFAM" id="SSF53756">
    <property type="entry name" value="UDP-Glycosyltransferase/glycogen phosphorylase"/>
    <property type="match status" value="1"/>
</dbReference>
<dbReference type="EC" id="2.4.1.250" evidence="2"/>
<dbReference type="Proteomes" id="UP000639006">
    <property type="component" value="Unassembled WGS sequence"/>
</dbReference>
<protein>
    <submittedName>
        <fullName evidence="2">D-inositol-3-phosphate glycosyltransferase</fullName>
        <ecNumber evidence="2">2.4.1.250</ecNumber>
    </submittedName>
</protein>
<dbReference type="Pfam" id="PF00534">
    <property type="entry name" value="Glycos_transf_1"/>
    <property type="match status" value="1"/>
</dbReference>
<dbReference type="EMBL" id="CAJHIQ010000009">
    <property type="protein sequence ID" value="CAD6492111.1"/>
    <property type="molecule type" value="Genomic_DNA"/>
</dbReference>
<dbReference type="InterPro" id="IPR001296">
    <property type="entry name" value="Glyco_trans_1"/>
</dbReference>